<evidence type="ECO:0000313" key="7">
    <source>
        <dbReference type="EMBL" id="CEF96828.1"/>
    </source>
</evidence>
<dbReference type="KEGG" id="ota:OT_ostta01g05060"/>
<dbReference type="RefSeq" id="XP_022838322.1">
    <property type="nucleotide sequence ID" value="XM_022985448.1"/>
</dbReference>
<feature type="domain" description="MsrB" evidence="6">
    <location>
        <begin position="15"/>
        <end position="138"/>
    </location>
</feature>
<reference evidence="7 8" key="2">
    <citation type="journal article" date="2014" name="BMC Genomics">
        <title>An improved genome of the model marine alga Ostreococcus tauri unfolds by assessing Illumina de novo assemblies.</title>
        <authorList>
            <person name="Blanc-Mathieu R."/>
            <person name="Verhelst B."/>
            <person name="Derelle E."/>
            <person name="Rombauts S."/>
            <person name="Bouget F.Y."/>
            <person name="Carre I."/>
            <person name="Chateau A."/>
            <person name="Eyre-Walker A."/>
            <person name="Grimsley N."/>
            <person name="Moreau H."/>
            <person name="Piegu B."/>
            <person name="Rivals E."/>
            <person name="Schackwitz W."/>
            <person name="Van de Peer Y."/>
            <person name="Piganeau G."/>
        </authorList>
    </citation>
    <scope>NUCLEOTIDE SEQUENCE [LARGE SCALE GENOMIC DNA]</scope>
    <source>
        <strain evidence="8">OTTH 0595 / CCAP 157/2 / RCC745</strain>
    </source>
</reference>
<protein>
    <recommendedName>
        <fullName evidence="5">Peptide-methionine (R)-S-oxide reductase</fullName>
        <ecNumber evidence="5">1.8.4.12</ecNumber>
    </recommendedName>
</protein>
<dbReference type="Proteomes" id="UP000009170">
    <property type="component" value="Unassembled WGS sequence"/>
</dbReference>
<dbReference type="GO" id="GO:0030091">
    <property type="term" value="P:protein repair"/>
    <property type="evidence" value="ECO:0007669"/>
    <property type="project" value="InterPro"/>
</dbReference>
<organism evidence="7 8">
    <name type="scientific">Ostreococcus tauri</name>
    <name type="common">Marine green alga</name>
    <dbReference type="NCBI Taxonomy" id="70448"/>
    <lineage>
        <taxon>Eukaryota</taxon>
        <taxon>Viridiplantae</taxon>
        <taxon>Chlorophyta</taxon>
        <taxon>Mamiellophyceae</taxon>
        <taxon>Mamiellales</taxon>
        <taxon>Bathycoccaceae</taxon>
        <taxon>Ostreococcus</taxon>
    </lineage>
</organism>
<evidence type="ECO:0000256" key="1">
    <source>
        <dbReference type="ARBA" id="ARBA00007174"/>
    </source>
</evidence>
<dbReference type="NCBIfam" id="TIGR00357">
    <property type="entry name" value="peptide-methionine (R)-S-oxide reductase MsrB"/>
    <property type="match status" value="1"/>
</dbReference>
<accession>A0A090N2U1</accession>
<name>A0A090N2U1_OSTTA</name>
<dbReference type="PANTHER" id="PTHR46081">
    <property type="entry name" value="PEPTIDE METHIONINE SULFOXIDE REDUCTASE 2"/>
    <property type="match status" value="1"/>
</dbReference>
<dbReference type="EMBL" id="CAID01000001">
    <property type="protein sequence ID" value="CEF96828.1"/>
    <property type="molecule type" value="Genomic_DNA"/>
</dbReference>
<dbReference type="Gene3D" id="2.170.150.20">
    <property type="entry name" value="Peptide methionine sulfoxide reductase"/>
    <property type="match status" value="1"/>
</dbReference>
<sequence>MASNRVDVVRVEKSASEWKSTLNAQEFQVLRQKGTEPARTGEYDKFYPTEGHFVCRGCGTPLYSAKAKFDSGCGWPAFDKCYTGAVKTEVDNSFGMRRVEIMCAGCDGHLGHVFENEGFSATMERHCVNSISVRYVKEQKEAEEGKVV</sequence>
<evidence type="ECO:0000313" key="8">
    <source>
        <dbReference type="Proteomes" id="UP000009170"/>
    </source>
</evidence>
<evidence type="ECO:0000256" key="2">
    <source>
        <dbReference type="ARBA" id="ARBA00022723"/>
    </source>
</evidence>
<dbReference type="OrthoDB" id="44061at2759"/>
<dbReference type="PROSITE" id="PS51790">
    <property type="entry name" value="MSRB"/>
    <property type="match status" value="1"/>
</dbReference>
<gene>
    <name evidence="7" type="ORF">OT_ostta01g05060</name>
</gene>
<proteinExistence type="inferred from homology"/>
<comment type="cofactor">
    <cofactor evidence="5">
        <name>Zn(2+)</name>
        <dbReference type="ChEBI" id="CHEBI:29105"/>
    </cofactor>
    <text evidence="5">Binds 1 zinc ion per subunit.</text>
</comment>
<dbReference type="PANTHER" id="PTHR46081:SF8">
    <property type="entry name" value="PEPTIDE METHIONINE SULFOXIDE REDUCTASE 2"/>
    <property type="match status" value="1"/>
</dbReference>
<dbReference type="InParanoid" id="A0A090N2U1"/>
<dbReference type="EC" id="1.8.4.12" evidence="5"/>
<dbReference type="GO" id="GO:0046872">
    <property type="term" value="F:metal ion binding"/>
    <property type="evidence" value="ECO:0007669"/>
    <property type="project" value="UniProtKB-KW"/>
</dbReference>
<comment type="catalytic activity">
    <reaction evidence="5">
        <text>L-methionyl-[protein] + [thioredoxin]-disulfide + H2O = L-methionyl-(R)-S-oxide-[protein] + [thioredoxin]-dithiol</text>
        <dbReference type="Rhea" id="RHEA:24164"/>
        <dbReference type="Rhea" id="RHEA-COMP:10698"/>
        <dbReference type="Rhea" id="RHEA-COMP:10700"/>
        <dbReference type="Rhea" id="RHEA-COMP:12313"/>
        <dbReference type="Rhea" id="RHEA-COMP:12314"/>
        <dbReference type="ChEBI" id="CHEBI:15377"/>
        <dbReference type="ChEBI" id="CHEBI:16044"/>
        <dbReference type="ChEBI" id="CHEBI:29950"/>
        <dbReference type="ChEBI" id="CHEBI:45764"/>
        <dbReference type="ChEBI" id="CHEBI:50058"/>
        <dbReference type="EC" id="1.8.4.12"/>
    </reaction>
</comment>
<keyword evidence="8" id="KW-1185">Reference proteome</keyword>
<dbReference type="InterPro" id="IPR011057">
    <property type="entry name" value="Mss4-like_sf"/>
</dbReference>
<dbReference type="SUPFAM" id="SSF51316">
    <property type="entry name" value="Mss4-like"/>
    <property type="match status" value="1"/>
</dbReference>
<evidence type="ECO:0000256" key="5">
    <source>
        <dbReference type="RuleBase" id="RU365044"/>
    </source>
</evidence>
<comment type="function">
    <text evidence="5">Catalyzes the reduction of methionine sulfoxide (MetSO) to methionine in proteins. Plays a protective role against oxidative stress by restoring activity to proteins that have been inactivated by methionine oxidation. MSRB family specifically reduces the MetSO R-enantiomer.</text>
</comment>
<comment type="similarity">
    <text evidence="1 5">Belongs to the MsrB Met sulfoxide reductase family.</text>
</comment>
<dbReference type="AlphaFoldDB" id="A0A090N2U1"/>
<dbReference type="GeneID" id="34945542"/>
<dbReference type="GO" id="GO:0006979">
    <property type="term" value="P:response to oxidative stress"/>
    <property type="evidence" value="ECO:0007669"/>
    <property type="project" value="InterPro"/>
</dbReference>
<dbReference type="FunCoup" id="A0A090N2U1">
    <property type="interactions" value="829"/>
</dbReference>
<reference evidence="8" key="1">
    <citation type="journal article" date="2006" name="Proc. Natl. Acad. Sci. U.S.A.">
        <title>Genome analysis of the smallest free-living eukaryote Ostreococcus tauri unveils many unique features.</title>
        <authorList>
            <person name="Derelle E."/>
            <person name="Ferraz C."/>
            <person name="Rombauts S."/>
            <person name="Rouze P."/>
            <person name="Worden A.Z."/>
            <person name="Robbens S."/>
            <person name="Partensky F."/>
            <person name="Degroeve S."/>
            <person name="Echeynie S."/>
            <person name="Cooke R."/>
            <person name="Saeys Y."/>
            <person name="Wuyts J."/>
            <person name="Jabbari K."/>
            <person name="Bowler C."/>
            <person name="Panaud O."/>
            <person name="Piegu B."/>
            <person name="Ball S.G."/>
            <person name="Ral J.-P."/>
            <person name="Bouget F.-Y."/>
            <person name="Piganeau G."/>
            <person name="De Baets B."/>
            <person name="Picard A."/>
            <person name="Delseny M."/>
            <person name="Demaille J."/>
            <person name="Van de Peer Y."/>
            <person name="Moreau H."/>
        </authorList>
    </citation>
    <scope>NUCLEOTIDE SEQUENCE [LARGE SCALE GENOMIC DNA]</scope>
    <source>
        <strain evidence="8">OTTH 0595 / CCAP 157/2 / RCC745</strain>
    </source>
</reference>
<evidence type="ECO:0000256" key="4">
    <source>
        <dbReference type="ARBA" id="ARBA00023002"/>
    </source>
</evidence>
<comment type="caution">
    <text evidence="7">The sequence shown here is derived from an EMBL/GenBank/DDBJ whole genome shotgun (WGS) entry which is preliminary data.</text>
</comment>
<keyword evidence="3 5" id="KW-0862">Zinc</keyword>
<dbReference type="GO" id="GO:0033743">
    <property type="term" value="F:peptide-methionine (R)-S-oxide reductase activity"/>
    <property type="evidence" value="ECO:0007669"/>
    <property type="project" value="UniProtKB-EC"/>
</dbReference>
<dbReference type="STRING" id="70448.A0A090N2U1"/>
<dbReference type="InterPro" id="IPR028427">
    <property type="entry name" value="Met_Sox_Rdtase_MsrB"/>
</dbReference>
<dbReference type="Pfam" id="PF01641">
    <property type="entry name" value="SelR"/>
    <property type="match status" value="1"/>
</dbReference>
<evidence type="ECO:0000259" key="6">
    <source>
        <dbReference type="PROSITE" id="PS51790"/>
    </source>
</evidence>
<keyword evidence="4 5" id="KW-0560">Oxidoreductase</keyword>
<evidence type="ECO:0000256" key="3">
    <source>
        <dbReference type="ARBA" id="ARBA00022833"/>
    </source>
</evidence>
<keyword evidence="2 5" id="KW-0479">Metal-binding</keyword>
<dbReference type="InterPro" id="IPR002579">
    <property type="entry name" value="Met_Sox_Rdtase_MsrB_dom"/>
</dbReference>